<dbReference type="SMART" id="SM00020">
    <property type="entry name" value="Tryp_SPc"/>
    <property type="match status" value="1"/>
</dbReference>
<dbReference type="InterPro" id="IPR001314">
    <property type="entry name" value="Peptidase_S1A"/>
</dbReference>
<dbReference type="InterPro" id="IPR050430">
    <property type="entry name" value="Peptidase_S1"/>
</dbReference>
<dbReference type="InterPro" id="IPR043504">
    <property type="entry name" value="Peptidase_S1_PA_chymotrypsin"/>
</dbReference>
<reference evidence="8" key="1">
    <citation type="submission" date="2020-11" db="EMBL/GenBank/DDBJ databases">
        <authorList>
            <person name="Whiteford S."/>
        </authorList>
    </citation>
    <scope>NUCLEOTIDE SEQUENCE</scope>
</reference>
<comment type="caution">
    <text evidence="8">The sequence shown here is derived from an EMBL/GenBank/DDBJ whole genome shotgun (WGS) entry which is preliminary data.</text>
</comment>
<keyword evidence="4" id="KW-0720">Serine protease</keyword>
<dbReference type="PANTHER" id="PTHR24276">
    <property type="entry name" value="POLYSERASE-RELATED"/>
    <property type="match status" value="1"/>
</dbReference>
<protein>
    <submittedName>
        <fullName evidence="8">(diamondback moth) hypothetical protein</fullName>
    </submittedName>
</protein>
<keyword evidence="9" id="KW-1185">Reference proteome</keyword>
<evidence type="ECO:0000256" key="3">
    <source>
        <dbReference type="ARBA" id="ARBA00022801"/>
    </source>
</evidence>
<dbReference type="CDD" id="cd00190">
    <property type="entry name" value="Tryp_SPc"/>
    <property type="match status" value="1"/>
</dbReference>
<keyword evidence="6" id="KW-0732">Signal</keyword>
<dbReference type="EMBL" id="CAJHNJ030000077">
    <property type="protein sequence ID" value="CAG9134373.1"/>
    <property type="molecule type" value="Genomic_DNA"/>
</dbReference>
<dbReference type="PROSITE" id="PS50240">
    <property type="entry name" value="TRYPSIN_DOM"/>
    <property type="match status" value="1"/>
</dbReference>
<evidence type="ECO:0000256" key="5">
    <source>
        <dbReference type="ARBA" id="ARBA00023157"/>
    </source>
</evidence>
<keyword evidence="2" id="KW-0645">Protease</keyword>
<dbReference type="PANTHER" id="PTHR24276:SF91">
    <property type="entry name" value="AT26814P-RELATED"/>
    <property type="match status" value="1"/>
</dbReference>
<evidence type="ECO:0000256" key="4">
    <source>
        <dbReference type="ARBA" id="ARBA00022825"/>
    </source>
</evidence>
<accession>A0A8S4G010</accession>
<feature type="chain" id="PRO_5035934097" evidence="6">
    <location>
        <begin position="17"/>
        <end position="363"/>
    </location>
</feature>
<dbReference type="InterPro" id="IPR009003">
    <property type="entry name" value="Peptidase_S1_PA"/>
</dbReference>
<organism evidence="8 9">
    <name type="scientific">Plutella xylostella</name>
    <name type="common">Diamondback moth</name>
    <name type="synonym">Plutella maculipennis</name>
    <dbReference type="NCBI Taxonomy" id="51655"/>
    <lineage>
        <taxon>Eukaryota</taxon>
        <taxon>Metazoa</taxon>
        <taxon>Ecdysozoa</taxon>
        <taxon>Arthropoda</taxon>
        <taxon>Hexapoda</taxon>
        <taxon>Insecta</taxon>
        <taxon>Pterygota</taxon>
        <taxon>Neoptera</taxon>
        <taxon>Endopterygota</taxon>
        <taxon>Lepidoptera</taxon>
        <taxon>Glossata</taxon>
        <taxon>Ditrysia</taxon>
        <taxon>Yponomeutoidea</taxon>
        <taxon>Plutellidae</taxon>
        <taxon>Plutella</taxon>
    </lineage>
</organism>
<dbReference type="Proteomes" id="UP000653454">
    <property type="component" value="Unassembled WGS sequence"/>
</dbReference>
<gene>
    <name evidence="8" type="ORF">PLXY2_LOCUS12657</name>
</gene>
<feature type="signal peptide" evidence="6">
    <location>
        <begin position="1"/>
        <end position="16"/>
    </location>
</feature>
<evidence type="ECO:0000313" key="8">
    <source>
        <dbReference type="EMBL" id="CAG9134373.1"/>
    </source>
</evidence>
<dbReference type="AlphaFoldDB" id="A0A8S4G010"/>
<feature type="domain" description="Peptidase S1" evidence="7">
    <location>
        <begin position="26"/>
        <end position="293"/>
    </location>
</feature>
<evidence type="ECO:0000256" key="2">
    <source>
        <dbReference type="ARBA" id="ARBA00022670"/>
    </source>
</evidence>
<dbReference type="GO" id="GO:0004252">
    <property type="term" value="F:serine-type endopeptidase activity"/>
    <property type="evidence" value="ECO:0007669"/>
    <property type="project" value="InterPro"/>
</dbReference>
<evidence type="ECO:0000256" key="1">
    <source>
        <dbReference type="ARBA" id="ARBA00007664"/>
    </source>
</evidence>
<proteinExistence type="inferred from homology"/>
<name>A0A8S4G010_PLUXY</name>
<dbReference type="Gene3D" id="2.40.10.10">
    <property type="entry name" value="Trypsin-like serine proteases"/>
    <property type="match status" value="1"/>
</dbReference>
<evidence type="ECO:0000259" key="7">
    <source>
        <dbReference type="PROSITE" id="PS50240"/>
    </source>
</evidence>
<dbReference type="GO" id="GO:0006508">
    <property type="term" value="P:proteolysis"/>
    <property type="evidence" value="ECO:0007669"/>
    <property type="project" value="UniProtKB-KW"/>
</dbReference>
<dbReference type="InterPro" id="IPR001254">
    <property type="entry name" value="Trypsin_dom"/>
</dbReference>
<keyword evidence="5" id="KW-1015">Disulfide bond</keyword>
<dbReference type="Pfam" id="PF00089">
    <property type="entry name" value="Trypsin"/>
    <property type="match status" value="1"/>
</dbReference>
<evidence type="ECO:0000313" key="9">
    <source>
        <dbReference type="Proteomes" id="UP000653454"/>
    </source>
</evidence>
<comment type="similarity">
    <text evidence="1">Belongs to the peptidase S1 family.</text>
</comment>
<evidence type="ECO:0000256" key="6">
    <source>
        <dbReference type="SAM" id="SignalP"/>
    </source>
</evidence>
<dbReference type="SUPFAM" id="SSF50494">
    <property type="entry name" value="Trypsin-like serine proteases"/>
    <property type="match status" value="1"/>
</dbReference>
<keyword evidence="3" id="KW-0378">Hydrolase</keyword>
<sequence length="363" mass="39753">MRVLVLIALLVGVALAAPNTSSLERISGGSETKIQEYKFMGALKIGAIAVYTYHCGAALISNTVALTTADCVKLTVTSTLQLSVGSASSGGLISGSGLRIQDVKSHPSFDRPKQAYDVAILFLRDRATQSATVGYARVPGVTYNIADDTEAVALGWGTTKEPGWFPESNSETLKSVTLKIVNQEKCKTDYKYLQGQPLNGYLPDVHDTMICAAVVNEKKGACKGDEGGALVVSNDILAGLFSWVYRCGDTRSILRVFWPKTIRNEDLWKLCRQSPIGKEIAKRKWRWIGHTVRRGATNAATIAFDWRPPNGKRSRGRPVQTWRRSVENELRAAGLSWSEAKSTAEDRRKWRTLVETLCTSGVP</sequence>
<dbReference type="PRINTS" id="PR00722">
    <property type="entry name" value="CHYMOTRYPSIN"/>
</dbReference>